<protein>
    <submittedName>
        <fullName evidence="1">Uncharacterized protein</fullName>
    </submittedName>
</protein>
<proteinExistence type="predicted"/>
<reference evidence="1" key="1">
    <citation type="submission" date="2022-01" db="EMBL/GenBank/DDBJ databases">
        <title>Colwellia maritima, isolated from seawater.</title>
        <authorList>
            <person name="Kristyanto S."/>
            <person name="Jung J."/>
            <person name="Jeon C.O."/>
        </authorList>
    </citation>
    <scope>NUCLEOTIDE SEQUENCE</scope>
    <source>
        <strain evidence="1">MSW7</strain>
    </source>
</reference>
<sequence length="61" mass="7071">MFLFFLVIAVAFLFICTGNSKSQEHSTDFIAEAFEADKEDDLNRSFSFFDYPDDLFDNNTL</sequence>
<comment type="caution">
    <text evidence="1">The sequence shown here is derived from an EMBL/GenBank/DDBJ whole genome shotgun (WGS) entry which is preliminary data.</text>
</comment>
<name>A0ABS9X756_9GAMM</name>
<evidence type="ECO:0000313" key="2">
    <source>
        <dbReference type="Proteomes" id="UP001139646"/>
    </source>
</evidence>
<dbReference type="EMBL" id="JAKKSL010000007">
    <property type="protein sequence ID" value="MCI2286063.1"/>
    <property type="molecule type" value="Genomic_DNA"/>
</dbReference>
<gene>
    <name evidence="1" type="ORF">L3081_24895</name>
</gene>
<accession>A0ABS9X756</accession>
<evidence type="ECO:0000313" key="1">
    <source>
        <dbReference type="EMBL" id="MCI2286063.1"/>
    </source>
</evidence>
<keyword evidence="2" id="KW-1185">Reference proteome</keyword>
<dbReference type="RefSeq" id="WP_242289229.1">
    <property type="nucleotide sequence ID" value="NZ_JAKKSL010000007.1"/>
</dbReference>
<organism evidence="1 2">
    <name type="scientific">Colwellia maritima</name>
    <dbReference type="NCBI Taxonomy" id="2912588"/>
    <lineage>
        <taxon>Bacteria</taxon>
        <taxon>Pseudomonadati</taxon>
        <taxon>Pseudomonadota</taxon>
        <taxon>Gammaproteobacteria</taxon>
        <taxon>Alteromonadales</taxon>
        <taxon>Colwelliaceae</taxon>
        <taxon>Colwellia</taxon>
    </lineage>
</organism>
<dbReference type="Proteomes" id="UP001139646">
    <property type="component" value="Unassembled WGS sequence"/>
</dbReference>